<evidence type="ECO:0000256" key="3">
    <source>
        <dbReference type="ARBA" id="ARBA00022679"/>
    </source>
</evidence>
<comment type="caution">
    <text evidence="10">The sequence shown here is derived from an EMBL/GenBank/DDBJ whole genome shotgun (WGS) entry which is preliminary data.</text>
</comment>
<dbReference type="EMBL" id="JBAMIC010000022">
    <property type="protein sequence ID" value="KAK7091830.1"/>
    <property type="molecule type" value="Genomic_DNA"/>
</dbReference>
<proteinExistence type="inferred from homology"/>
<dbReference type="Pfam" id="PF03567">
    <property type="entry name" value="Sulfotransfer_2"/>
    <property type="match status" value="1"/>
</dbReference>
<evidence type="ECO:0000256" key="2">
    <source>
        <dbReference type="ARBA" id="ARBA00006339"/>
    </source>
</evidence>
<evidence type="ECO:0000313" key="11">
    <source>
        <dbReference type="Proteomes" id="UP001374579"/>
    </source>
</evidence>
<protein>
    <recommendedName>
        <fullName evidence="9">Carbohydrate sulfotransferase</fullName>
        <ecNumber evidence="9">2.8.2.-</ecNumber>
    </recommendedName>
</protein>
<dbReference type="AlphaFoldDB" id="A0AAN9ARG8"/>
<accession>A0AAN9ARG8</accession>
<evidence type="ECO:0000256" key="6">
    <source>
        <dbReference type="ARBA" id="ARBA00023034"/>
    </source>
</evidence>
<dbReference type="GO" id="GO:0008146">
    <property type="term" value="F:sulfotransferase activity"/>
    <property type="evidence" value="ECO:0007669"/>
    <property type="project" value="InterPro"/>
</dbReference>
<evidence type="ECO:0000313" key="10">
    <source>
        <dbReference type="EMBL" id="KAK7091830.1"/>
    </source>
</evidence>
<sequence>MLRFSVKKVVFGSGVCFVLLLLFRVWTSPESENAFRSFGLENGPIRHMAELEVQPQSQPPDTLGDTQMVERRFQHRREVLQSACRLYGNSSLFKQLRPAAGFQPFPPYRPVMNKTVYFCGIAKAASTTWSSFFSTIKVFMEAQGVQASNDWAPQSDGERVYFTFVREPYSRLLSAYVDKLLTPNTLFWRVAGRRTVQKFRADASERSKRCGHDVTFPEFVNYVIDSQRTGENRDAHFVPTHDHCHMCSHPYRYIGHLETIKQDMPYITEAIGSPIQYGRTYDKDTIVQNARMIFLKDRRALVQRCMDLDEASRRLWKKYQIRGIIHKHKRFPYARGAAANITLAEFVDKALKAYEASMDNPDRKAQRVESLREAFAQVPLEDRIQLQQTLFLDFQMFGFDPFLEDVFPSQPYQPDRKFSYFKIYD</sequence>
<dbReference type="InterPro" id="IPR018011">
    <property type="entry name" value="Carb_sulfotrans_8-10"/>
</dbReference>
<gene>
    <name evidence="10" type="ORF">V1264_009463</name>
</gene>
<reference evidence="10 11" key="1">
    <citation type="submission" date="2024-02" db="EMBL/GenBank/DDBJ databases">
        <title>Chromosome-scale genome assembly of the rough periwinkle Littorina saxatilis.</title>
        <authorList>
            <person name="De Jode A."/>
            <person name="Faria R."/>
            <person name="Formenti G."/>
            <person name="Sims Y."/>
            <person name="Smith T.P."/>
            <person name="Tracey A."/>
            <person name="Wood J.M.D."/>
            <person name="Zagrodzka Z.B."/>
            <person name="Johannesson K."/>
            <person name="Butlin R.K."/>
            <person name="Leder E.H."/>
        </authorList>
    </citation>
    <scope>NUCLEOTIDE SEQUENCE [LARGE SCALE GENOMIC DNA]</scope>
    <source>
        <strain evidence="10">Snail1</strain>
        <tissue evidence="10">Muscle</tissue>
    </source>
</reference>
<keyword evidence="4" id="KW-0812">Transmembrane</keyword>
<evidence type="ECO:0000256" key="4">
    <source>
        <dbReference type="ARBA" id="ARBA00022692"/>
    </source>
</evidence>
<keyword evidence="8 9" id="KW-0325">Glycoprotein</keyword>
<keyword evidence="11" id="KW-1185">Reference proteome</keyword>
<dbReference type="PANTHER" id="PTHR12137:SF54">
    <property type="entry name" value="CARBOHYDRATE SULFOTRANSFERASE"/>
    <property type="match status" value="1"/>
</dbReference>
<dbReference type="GO" id="GO:0016051">
    <property type="term" value="P:carbohydrate biosynthetic process"/>
    <property type="evidence" value="ECO:0007669"/>
    <property type="project" value="InterPro"/>
</dbReference>
<comment type="subcellular location">
    <subcellularLocation>
        <location evidence="1 9">Golgi apparatus membrane</location>
        <topology evidence="1 9">Single-pass type II membrane protein</topology>
    </subcellularLocation>
</comment>
<evidence type="ECO:0000256" key="8">
    <source>
        <dbReference type="ARBA" id="ARBA00023180"/>
    </source>
</evidence>
<keyword evidence="5" id="KW-1133">Transmembrane helix</keyword>
<dbReference type="PANTHER" id="PTHR12137">
    <property type="entry name" value="CARBOHYDRATE SULFOTRANSFERASE"/>
    <property type="match status" value="1"/>
</dbReference>
<evidence type="ECO:0000256" key="1">
    <source>
        <dbReference type="ARBA" id="ARBA00004323"/>
    </source>
</evidence>
<keyword evidence="9" id="KW-0735">Signal-anchor</keyword>
<evidence type="ECO:0000256" key="9">
    <source>
        <dbReference type="RuleBase" id="RU364020"/>
    </source>
</evidence>
<dbReference type="InterPro" id="IPR005331">
    <property type="entry name" value="Sulfotransferase"/>
</dbReference>
<organism evidence="10 11">
    <name type="scientific">Littorina saxatilis</name>
    <dbReference type="NCBI Taxonomy" id="31220"/>
    <lineage>
        <taxon>Eukaryota</taxon>
        <taxon>Metazoa</taxon>
        <taxon>Spiralia</taxon>
        <taxon>Lophotrochozoa</taxon>
        <taxon>Mollusca</taxon>
        <taxon>Gastropoda</taxon>
        <taxon>Caenogastropoda</taxon>
        <taxon>Littorinimorpha</taxon>
        <taxon>Littorinoidea</taxon>
        <taxon>Littorinidae</taxon>
        <taxon>Littorina</taxon>
    </lineage>
</organism>
<evidence type="ECO:0000256" key="5">
    <source>
        <dbReference type="ARBA" id="ARBA00022989"/>
    </source>
</evidence>
<comment type="similarity">
    <text evidence="2 9">Belongs to the sulfotransferase 2 family.</text>
</comment>
<keyword evidence="6 9" id="KW-0333">Golgi apparatus</keyword>
<keyword evidence="7" id="KW-0472">Membrane</keyword>
<dbReference type="GO" id="GO:0000139">
    <property type="term" value="C:Golgi membrane"/>
    <property type="evidence" value="ECO:0007669"/>
    <property type="project" value="UniProtKB-SubCell"/>
</dbReference>
<keyword evidence="3 9" id="KW-0808">Transferase</keyword>
<dbReference type="EC" id="2.8.2.-" evidence="9"/>
<dbReference type="Proteomes" id="UP001374579">
    <property type="component" value="Unassembled WGS sequence"/>
</dbReference>
<name>A0AAN9ARG8_9CAEN</name>
<evidence type="ECO:0000256" key="7">
    <source>
        <dbReference type="ARBA" id="ARBA00023136"/>
    </source>
</evidence>
<keyword evidence="9" id="KW-0119">Carbohydrate metabolism</keyword>